<organism evidence="1 2">
    <name type="scientific">Bonamia ostreae</name>
    <dbReference type="NCBI Taxonomy" id="126728"/>
    <lineage>
        <taxon>Eukaryota</taxon>
        <taxon>Sar</taxon>
        <taxon>Rhizaria</taxon>
        <taxon>Endomyxa</taxon>
        <taxon>Ascetosporea</taxon>
        <taxon>Haplosporida</taxon>
        <taxon>Bonamia</taxon>
    </lineage>
</organism>
<dbReference type="EMBL" id="JBDODL010000502">
    <property type="protein sequence ID" value="MES1920074.1"/>
    <property type="molecule type" value="Genomic_DNA"/>
</dbReference>
<name>A0ABV2AK73_9EUKA</name>
<proteinExistence type="predicted"/>
<feature type="non-terminal residue" evidence="1">
    <location>
        <position position="146"/>
    </location>
</feature>
<evidence type="ECO:0000313" key="2">
    <source>
        <dbReference type="Proteomes" id="UP001439008"/>
    </source>
</evidence>
<accession>A0ABV2AK73</accession>
<protein>
    <submittedName>
        <fullName evidence="1">Uncharacterized protein</fullName>
    </submittedName>
</protein>
<evidence type="ECO:0000313" key="1">
    <source>
        <dbReference type="EMBL" id="MES1920074.1"/>
    </source>
</evidence>
<keyword evidence="2" id="KW-1185">Reference proteome</keyword>
<gene>
    <name evidence="1" type="ORF">MHBO_001793</name>
</gene>
<reference evidence="1 2" key="1">
    <citation type="journal article" date="2024" name="BMC Biol.">
        <title>Comparative genomics of Ascetosporea gives new insight into the evolutionary basis for animal parasitism in Rhizaria.</title>
        <authorList>
            <person name="Hiltunen Thoren M."/>
            <person name="Onut-Brannstrom I."/>
            <person name="Alfjorden A."/>
            <person name="Peckova H."/>
            <person name="Swords F."/>
            <person name="Hooper C."/>
            <person name="Holzer A.S."/>
            <person name="Bass D."/>
            <person name="Burki F."/>
        </authorList>
    </citation>
    <scope>NUCLEOTIDE SEQUENCE [LARGE SCALE GENOMIC DNA]</scope>
    <source>
        <strain evidence="1">20-A016</strain>
    </source>
</reference>
<dbReference type="Proteomes" id="UP001439008">
    <property type="component" value="Unassembled WGS sequence"/>
</dbReference>
<comment type="caution">
    <text evidence="1">The sequence shown here is derived from an EMBL/GenBank/DDBJ whole genome shotgun (WGS) entry which is preliminary data.</text>
</comment>
<sequence length="146" mass="17333">MSQKDMEYYESWKLIEKYSRIEGVLERNKDDEPAKFRDNDLTSNASKMYSKVIGVLDHPDKHVALLVRYDKKFLLEFPYIVYSRVTSSFINKLKLLFPKNSATLFNDMNQVYQTDKKGLHDKFKLVTVNMKPEAFKVLESYQQKLF</sequence>